<dbReference type="AlphaFoldDB" id="A0A918VGD3"/>
<evidence type="ECO:0000259" key="2">
    <source>
        <dbReference type="Pfam" id="PF00535"/>
    </source>
</evidence>
<dbReference type="Gene3D" id="1.10.287.1490">
    <property type="match status" value="1"/>
</dbReference>
<reference evidence="3" key="1">
    <citation type="journal article" date="2014" name="Int. J. Syst. Evol. Microbiol.">
        <title>Complete genome sequence of Corynebacterium casei LMG S-19264T (=DSM 44701T), isolated from a smear-ripened cheese.</title>
        <authorList>
            <consortium name="US DOE Joint Genome Institute (JGI-PGF)"/>
            <person name="Walter F."/>
            <person name="Albersmeier A."/>
            <person name="Kalinowski J."/>
            <person name="Ruckert C."/>
        </authorList>
    </citation>
    <scope>NUCLEOTIDE SEQUENCE</scope>
    <source>
        <strain evidence="3">KCTC 12711</strain>
    </source>
</reference>
<sequence>MAAADDNKRGFWERTDVVDLNDQMLAELDMNWFTLRPEIQAAEIDRLCALFAPQIEVISARLSRHQSWFLKDPRMSITWPVWTRFLNVTDHLVVHRHPVSVARSLQKRNGIALSHGLVFWYHQTRMIAAALTGLEVKQLIFNDIEADTSTFQQVINQILDSDVDLAQLDAADVAAVFDPKLVSQDAKESDLLDSFPQVAHAWSLVQQNELESLAKLPVIALGTFDWRELDSSFSLHCQIEKQARDHTLAAEHIANLEHEQTRLRDNLEDLRLELSIAHRELSDVQTELSDTQTELRDAQTELSDAQREISEFNDVVAELNRRLLEIGGEVKTYMGSKRYFVGAVIGKLKKLFRLQPGPNLYHAMDVATYGHSAVDLEQVLPKVSARRLLISMLIRNPGVFLRKLSVNRLRKGLALLWGRGEVSASLDHALLQYSSADLPHSATQDIFDPDEANAWRDQPLTFEPSVCPKVSIIIPVYNNYLTTLSCLHSIAKHTASNEIEFEIIIADDCSTDETATIEDRVSGLTVVRGKQNVGFLKNCNHAMSHAKGEFAVLLNNDTNVQENWLTELVAPLEEDASIGITGPMFLYPDGRVQEAGGIIFNDASGWNYGRLDKPEKPEYSFARDVDYVSGACLVFRMALWHQVNGFDDRFAPAYYEDTDFCFAARDKGQRVRYVPTARVVHFEGVSHGNDETAGIKQYQVVNKEKFAHKWKQVLADQHYVGPEALFSARVHGRGKPVLLFIDHHVPFYDKDAGSKVAQRYIELFIEQGVHVIFLGDNFYPHQPYTAQLQALGVEVLYGDHYKKNWFEWYRANASRIDAVYLNRPHISINYLHKIKSVEQVPFIAYHGADLHYIRVAREEKLGVNSDGGLSSEEWKKIEYELMRGCDVSMWLSAGEVNLVANEDPSINCSYMPMYWFEKEDLSQFRGVAKCPNLLFVGGFGHPPNLDGLMWFMDNVYPHVIESHPNTKLTVIGSNCPPQVEALRSELVDIRGYVTEDELIQAYKEARVAIVPLRYGAGVKGKVIESMKYGVPVLTTTIGAEGLPGIVGDYLTVSDDPHEYALQLRRLLDDDELCATKISMSDSVLLESYSRQSALTAIREILGQARG</sequence>
<dbReference type="Pfam" id="PF00535">
    <property type="entry name" value="Glycos_transf_2"/>
    <property type="match status" value="1"/>
</dbReference>
<dbReference type="Pfam" id="PF13692">
    <property type="entry name" value="Glyco_trans_1_4"/>
    <property type="match status" value="1"/>
</dbReference>
<dbReference type="SUPFAM" id="SSF53756">
    <property type="entry name" value="UDP-Glycosyltransferase/glycogen phosphorylase"/>
    <property type="match status" value="1"/>
</dbReference>
<dbReference type="CDD" id="cd03801">
    <property type="entry name" value="GT4_PimA-like"/>
    <property type="match status" value="1"/>
</dbReference>
<feature type="domain" description="Glycosyltransferase 2-like" evidence="2">
    <location>
        <begin position="471"/>
        <end position="617"/>
    </location>
</feature>
<dbReference type="CDD" id="cd04186">
    <property type="entry name" value="GT_2_like_c"/>
    <property type="match status" value="1"/>
</dbReference>
<dbReference type="Gene3D" id="3.40.50.2000">
    <property type="entry name" value="Glycogen Phosphorylase B"/>
    <property type="match status" value="1"/>
</dbReference>
<feature type="coiled-coil region" evidence="1">
    <location>
        <begin position="253"/>
        <end position="322"/>
    </location>
</feature>
<proteinExistence type="predicted"/>
<comment type="caution">
    <text evidence="3">The sequence shown here is derived from an EMBL/GenBank/DDBJ whole genome shotgun (WGS) entry which is preliminary data.</text>
</comment>
<name>A0A918VGD3_9GAMM</name>
<dbReference type="Gene3D" id="3.90.550.10">
    <property type="entry name" value="Spore Coat Polysaccharide Biosynthesis Protein SpsA, Chain A"/>
    <property type="match status" value="1"/>
</dbReference>
<dbReference type="InterPro" id="IPR001173">
    <property type="entry name" value="Glyco_trans_2-like"/>
</dbReference>
<dbReference type="SUPFAM" id="SSF53448">
    <property type="entry name" value="Nucleotide-diphospho-sugar transferases"/>
    <property type="match status" value="1"/>
</dbReference>
<gene>
    <name evidence="3" type="ORF">GCM10008090_04800</name>
</gene>
<organism evidence="3 4">
    <name type="scientific">Arenicella chitinivorans</name>
    <dbReference type="NCBI Taxonomy" id="1329800"/>
    <lineage>
        <taxon>Bacteria</taxon>
        <taxon>Pseudomonadati</taxon>
        <taxon>Pseudomonadota</taxon>
        <taxon>Gammaproteobacteria</taxon>
        <taxon>Arenicellales</taxon>
        <taxon>Arenicellaceae</taxon>
        <taxon>Arenicella</taxon>
    </lineage>
</organism>
<accession>A0A918VGD3</accession>
<protein>
    <recommendedName>
        <fullName evidence="2">Glycosyltransferase 2-like domain-containing protein</fullName>
    </recommendedName>
</protein>
<dbReference type="InterPro" id="IPR029044">
    <property type="entry name" value="Nucleotide-diphossugar_trans"/>
</dbReference>
<keyword evidence="1" id="KW-0175">Coiled coil</keyword>
<dbReference type="Proteomes" id="UP000614811">
    <property type="component" value="Unassembled WGS sequence"/>
</dbReference>
<dbReference type="PANTHER" id="PTHR43179:SF7">
    <property type="entry name" value="RHAMNOSYLTRANSFERASE WBBL"/>
    <property type="match status" value="1"/>
</dbReference>
<dbReference type="PANTHER" id="PTHR43179">
    <property type="entry name" value="RHAMNOSYLTRANSFERASE WBBL"/>
    <property type="match status" value="1"/>
</dbReference>
<evidence type="ECO:0000256" key="1">
    <source>
        <dbReference type="SAM" id="Coils"/>
    </source>
</evidence>
<evidence type="ECO:0000313" key="4">
    <source>
        <dbReference type="Proteomes" id="UP000614811"/>
    </source>
</evidence>
<reference evidence="3" key="2">
    <citation type="submission" date="2020-09" db="EMBL/GenBank/DDBJ databases">
        <authorList>
            <person name="Sun Q."/>
            <person name="Kim S."/>
        </authorList>
    </citation>
    <scope>NUCLEOTIDE SEQUENCE</scope>
    <source>
        <strain evidence="3">KCTC 12711</strain>
    </source>
</reference>
<keyword evidence="4" id="KW-1185">Reference proteome</keyword>
<dbReference type="EMBL" id="BMXA01000001">
    <property type="protein sequence ID" value="GGZ99259.1"/>
    <property type="molecule type" value="Genomic_DNA"/>
</dbReference>
<evidence type="ECO:0000313" key="3">
    <source>
        <dbReference type="EMBL" id="GGZ99259.1"/>
    </source>
</evidence>